<dbReference type="Gene3D" id="2.60.40.1140">
    <property type="entry name" value="Collagen-binding surface protein Cna, B-type domain"/>
    <property type="match status" value="1"/>
</dbReference>
<feature type="domain" description="SpaA-like prealbumin fold" evidence="7">
    <location>
        <begin position="1046"/>
        <end position="1129"/>
    </location>
</feature>
<feature type="domain" description="SpaA-like prealbumin fold" evidence="7">
    <location>
        <begin position="1258"/>
        <end position="1336"/>
    </location>
</feature>
<dbReference type="Gene3D" id="2.60.40.740">
    <property type="match status" value="1"/>
</dbReference>
<dbReference type="InterPro" id="IPR032334">
    <property type="entry name" value="GramPos_pilinBB"/>
</dbReference>
<organism evidence="8">
    <name type="scientific">Anaerococcus vaginalis</name>
    <dbReference type="NCBI Taxonomy" id="33037"/>
    <lineage>
        <taxon>Bacteria</taxon>
        <taxon>Bacillati</taxon>
        <taxon>Bacillota</taxon>
        <taxon>Tissierellia</taxon>
        <taxon>Tissierellales</taxon>
        <taxon>Peptoniphilaceae</taxon>
        <taxon>Anaerococcus</taxon>
    </lineage>
</organism>
<evidence type="ECO:0000259" key="7">
    <source>
        <dbReference type="Pfam" id="PF17802"/>
    </source>
</evidence>
<feature type="domain" description="SpaA-like prealbumin fold" evidence="7">
    <location>
        <begin position="267"/>
        <end position="357"/>
    </location>
</feature>
<dbReference type="Pfam" id="PF17802">
    <property type="entry name" value="SpaA"/>
    <property type="match status" value="11"/>
</dbReference>
<feature type="transmembrane region" description="Helical" evidence="4">
    <location>
        <begin position="1971"/>
        <end position="1990"/>
    </location>
</feature>
<dbReference type="InterPro" id="IPR041033">
    <property type="entry name" value="SpaA_PFL_dom_1"/>
</dbReference>
<evidence type="ECO:0000256" key="2">
    <source>
        <dbReference type="ARBA" id="ARBA00022525"/>
    </source>
</evidence>
<keyword evidence="4" id="KW-0812">Transmembrane</keyword>
<dbReference type="Gene3D" id="1.20.58.90">
    <property type="match status" value="1"/>
</dbReference>
<dbReference type="RefSeq" id="WP_156328767.1">
    <property type="nucleotide sequence ID" value="NZ_CACRSW010000010.1"/>
</dbReference>
<evidence type="ECO:0000256" key="3">
    <source>
        <dbReference type="ARBA" id="ARBA00022729"/>
    </source>
</evidence>
<dbReference type="PANTHER" id="PTHR36108:SF13">
    <property type="entry name" value="COLOSSIN-B-RELATED"/>
    <property type="match status" value="1"/>
</dbReference>
<dbReference type="NCBIfam" id="TIGR01167">
    <property type="entry name" value="LPXTG_anchor"/>
    <property type="match status" value="1"/>
</dbReference>
<dbReference type="PANTHER" id="PTHR36108">
    <property type="entry name" value="COLOSSIN-B-RELATED"/>
    <property type="match status" value="1"/>
</dbReference>
<evidence type="ECO:0000259" key="6">
    <source>
        <dbReference type="Pfam" id="PF16570"/>
    </source>
</evidence>
<gene>
    <name evidence="8" type="ORF">AVLFYP127_01773</name>
</gene>
<feature type="domain" description="Gram-positive pilin backbone subunit 2 Cna-B-like" evidence="5">
    <location>
        <begin position="1549"/>
        <end position="1662"/>
    </location>
</feature>
<keyword evidence="2" id="KW-0964">Secreted</keyword>
<feature type="domain" description="SpaA-like prealbumin fold" evidence="7">
    <location>
        <begin position="1879"/>
        <end position="1939"/>
    </location>
</feature>
<feature type="domain" description="SpaA-like prealbumin fold" evidence="7">
    <location>
        <begin position="500"/>
        <end position="581"/>
    </location>
</feature>
<evidence type="ECO:0000313" key="8">
    <source>
        <dbReference type="EMBL" id="VYS89636.1"/>
    </source>
</evidence>
<feature type="domain" description="SpaA-like prealbumin fold" evidence="7">
    <location>
        <begin position="835"/>
        <end position="915"/>
    </location>
</feature>
<keyword evidence="4" id="KW-1133">Transmembrane helix</keyword>
<dbReference type="Gene3D" id="2.60.40.10">
    <property type="entry name" value="Immunoglobulins"/>
    <property type="match status" value="12"/>
</dbReference>
<feature type="domain" description="SpaA-like prealbumin fold" evidence="7">
    <location>
        <begin position="941"/>
        <end position="1024"/>
    </location>
</feature>
<dbReference type="Pfam" id="PF16570">
    <property type="entry name" value="GramPos_pilinD3"/>
    <property type="match status" value="1"/>
</dbReference>
<keyword evidence="4" id="KW-0472">Membrane</keyword>
<sequence>MNKKNKNIFRGIFLLAFIMLNLIFSGNKVFAVKHVAHEKDPNNVYLIENRQNFLRVVTGSPNDKTQAGNYEPTALGAADWSLCLQKGKAYPNFDPAKPPHFSQLFFDEYDLLKYFQNPGNQYIGLYTMQENVSPDDFVDAIKDANKAGHTPDTEDSYTVYITAKNLMYLFAQDPENIANGQRASYYSVIQDELWHFINSQQRSNWSNPITKDKANRVRAIIDKHYGKDDLIPRYIQATIDVYRSAWWGGKKGVQNTATLRMDYLREKVEFEKVNENNVKLGGAEIEITKLESEKVNIYDNHVKDPEENYNKTFTTVADKNHFIDMREGVYKFHEKKAPKGHKTVPDFKFKVTIDGKVELVEPSDEVKKLVKVDGFKLIIKDESEIFEHDVKKVSFTKYGINYKLAKGAELEIYEKDTDKKVAQWTTDGKNNWELTLPAGKRYRFHEKKAPAGCKLIKDFEFTVHKEEGKATELHSVADTSKVYLQGSQVIVIDEEKPKKEIQIEKLSDDSKALAGAEFELYIKGEPVPIDRWTSTTDIRKTKVYSGVVYTIKETKVPEGKKYKKIADFDFSVEDNGNIKLEGSPADVKATGNKLSITNTYPEKFRVGFAKKKSILDPTFLTDARFEIHDEKGNVVEKWWTVNKITHFEIKPGKYTVKEVVNPKGYEEISDFVFELKKDGTFIIENYDKIKTDGTKTGVVFTQATSDTNQWKGSIPLVTMVDRQLKEKKVTISKINENNEKISGARLEIWRFNGTTTTTHIADLDTTDKDQEVTLNCERTYLISETHAPDGYKKIQDFKLQVDDKGEMKLIDNPNKDLVKLEGDKLIIKDPKNEKDIFISKINELNKRVANAKFDIFESTNLTKPLGTLTSKAEGEDANIRVSFGKEYVIKEKEAPEGYNKINDFKIKVGEDGAITFVGNHDRVTIDGNKLKIKDPFKEYPVKLKKVDEEGNALGGVQFKIYSKRENGNYSWDDNWNSDKEYSKGLWPNEYKVEEEQTPEGYEPIDAFEFEVKANGTIELKGENKNVSVDKNSSTITIKNNFKKYPIKISKIDQAGNLLNDRLNPARLNIFTVKDGKESQFNTWHTNIQPTFNLKAGSYKLKETQVPNGYEGTGEILFDIKLNGEIEVKSNSSNVQIENTENNTKELKVINRKKKDVTISKVDPDRKNLKGASLEIYDSEKTDKALASIDTTEADSKVSLVHGKKYLVKETKVPQGYEKINDFEFEISKDGNISLVNSPKNVSLDGDKLVIVDQLKKHKVKFKKVDQDNKQLNTARLEIYSQDDTKIEGWNTDIIAEVSLKPGVYKLKETKTPDGYKGIPEITFTVKLDGSVELTNNENASLEGNLITVKNKKKDVPPPPPEKPKKTLKLTVHKLLLSKDEFDKWKSPDAYNASQDKADFDKLVGHNVQEIADVYFVWKNEKDQYIDAKGNVVDSIDKALGQLTKPSGAEFDTSKLPDGTYKIYEVKEKSTYSGLNGEVLTEMKAAPIEIKLPFENEKGVVEHVHVYPKNTSDKPKIDKNFDETVTDQGVDNTLDVINYQREKSKINRTIGDNIPYAVKTIIPLGSEYKKLIWTDNMTEGLSFNKDVVVEGAGITKADYEIVEDERGFSLSLNESGLEKVKNACKNVELEIMLKYSATLNAKASINLDKNQENTIALDYSNTPSKSSEPLENNPIDGKIKVEKSWDKDGNNQVTDADKNVAVTYILEEKNGNGYSEVSSVTLRYDKANPNQSFSYEFTGLDNTKTYRVRERVGGYEPKYISFDQGVLKITNNANKTYLRPSNPKVVTYGKKFVKVDTQDDRLLGAIFAIKKDGKYLKAKSVGRRTQDKEILKQAKDKLSEALDAYNNLKPEQIGKEDEIKAKNLIASSQEAFNKAFENEGIGFEYTTDLNDADLIKLTSNENGQFMIKGLGAGNYELEELKAPNGYAKLRNVRFVVDENSFNNGDIKYSDDSKTNDASRVINKKISIPQTGGIGSLIFMLIGLSLMVFAFIKYKRSLNISESNYMNI</sequence>
<accession>A0A6N2S8V1</accession>
<keyword evidence="3" id="KW-0732">Signal</keyword>
<dbReference type="Pfam" id="PF16569">
    <property type="entry name" value="GramPos_pilinBB"/>
    <property type="match status" value="1"/>
</dbReference>
<feature type="domain" description="SpaA-like prealbumin fold" evidence="7">
    <location>
        <begin position="392"/>
        <end position="467"/>
    </location>
</feature>
<dbReference type="InterPro" id="IPR032332">
    <property type="entry name" value="GramPos_pilinD3"/>
</dbReference>
<evidence type="ECO:0000256" key="4">
    <source>
        <dbReference type="SAM" id="Phobius"/>
    </source>
</evidence>
<feature type="domain" description="Gram-positive pilin backbone subunit 3 Cna-B-like" evidence="6">
    <location>
        <begin position="1693"/>
        <end position="1807"/>
    </location>
</feature>
<comment type="similarity">
    <text evidence="1">Belongs to the serine-aspartate repeat-containing protein (SDr) family.</text>
</comment>
<feature type="domain" description="SpaA-like prealbumin fold" evidence="7">
    <location>
        <begin position="1155"/>
        <end position="1234"/>
    </location>
</feature>
<name>A0A6N2S8V1_9FIRM</name>
<evidence type="ECO:0000259" key="5">
    <source>
        <dbReference type="Pfam" id="PF16569"/>
    </source>
</evidence>
<feature type="domain" description="SpaA-like prealbumin fold" evidence="7">
    <location>
        <begin position="611"/>
        <end position="684"/>
    </location>
</feature>
<evidence type="ECO:0000256" key="1">
    <source>
        <dbReference type="ARBA" id="ARBA00007257"/>
    </source>
</evidence>
<feature type="domain" description="SpaA-like prealbumin fold" evidence="7">
    <location>
        <begin position="728"/>
        <end position="807"/>
    </location>
</feature>
<dbReference type="InterPro" id="IPR013783">
    <property type="entry name" value="Ig-like_fold"/>
</dbReference>
<dbReference type="EMBL" id="CACRSW010000010">
    <property type="protein sequence ID" value="VYS89636.1"/>
    <property type="molecule type" value="Genomic_DNA"/>
</dbReference>
<protein>
    <submittedName>
        <fullName evidence="8">Cna protein B-type domain protein</fullName>
    </submittedName>
</protein>
<proteinExistence type="inferred from homology"/>
<reference evidence="8" key="1">
    <citation type="submission" date="2019-11" db="EMBL/GenBank/DDBJ databases">
        <authorList>
            <person name="Feng L."/>
        </authorList>
    </citation>
    <scope>NUCLEOTIDE SEQUENCE</scope>
    <source>
        <strain evidence="8">AvaginalisLFYP127</strain>
    </source>
</reference>